<dbReference type="PANTHER" id="PTHR28094">
    <property type="entry name" value="MEIOTICALLY UP-REGULATED GENE 113 PROTEIN"/>
    <property type="match status" value="1"/>
</dbReference>
<feature type="compositionally biased region" description="Low complexity" evidence="1">
    <location>
        <begin position="161"/>
        <end position="186"/>
    </location>
</feature>
<dbReference type="SMART" id="SM00974">
    <property type="entry name" value="T5orf172"/>
    <property type="match status" value="1"/>
</dbReference>
<dbReference type="Proteomes" id="UP000245910">
    <property type="component" value="Chromosome I"/>
</dbReference>
<sequence>MIPTAVTTTSKIVWPTTASALRELLNIDDGDKLKCHGQSTKTGERCRSPISQPNSKKIARLLDQIVDHGSFCASESLLMEMAPLIMCQRNHQNQASQRISLWVTILKPLKIVAFKKEDENDPPMTCKEDGSESLDTDIVAVKHQVLSQSKKPMSKITNDHTSQPIPSTPTKTSISSASTTSKQPSPKVTTLKHEFEDFGDAWTVIEINKRIRRLLLRSLLDTEKKSDGFIYAYILPETYRDVNPFIKIGYAQNVEKRMKDWKTQCGYGSKVICQFTAEHYVKVEKLVHHQLRNQRKREKGCPTCHVSHQEWFKIRSPTASKNIMMWTSWMRQKPYNDDGTLQEKWRKRIEGLDMTDPSCWELLTEGVFDEDEDEPEFSEEGDSFAWSNDDQSEFSEDDSLEDLDDDIPEISLTDDGYSRKESL</sequence>
<dbReference type="InterPro" id="IPR053006">
    <property type="entry name" value="Meiosis_regulatory"/>
</dbReference>
<feature type="compositionally biased region" description="Polar residues" evidence="1">
    <location>
        <begin position="147"/>
        <end position="160"/>
    </location>
</feature>
<dbReference type="OrthoDB" id="2417614at2759"/>
<evidence type="ECO:0000256" key="1">
    <source>
        <dbReference type="SAM" id="MobiDB-lite"/>
    </source>
</evidence>
<dbReference type="RefSeq" id="XP_025590630.1">
    <property type="nucleotide sequence ID" value="XM_025731624.1"/>
</dbReference>
<evidence type="ECO:0000259" key="2">
    <source>
        <dbReference type="SMART" id="SM00974"/>
    </source>
</evidence>
<dbReference type="KEGG" id="fvn:FVRRES_03425"/>
<dbReference type="Pfam" id="PF10544">
    <property type="entry name" value="T5orf172"/>
    <property type="match status" value="1"/>
</dbReference>
<accession>A0A2L2TFV3</accession>
<evidence type="ECO:0000313" key="4">
    <source>
        <dbReference type="Proteomes" id="UP000245910"/>
    </source>
</evidence>
<dbReference type="InterPro" id="IPR018306">
    <property type="entry name" value="Phage_T5_Orf172_DNA-bd"/>
</dbReference>
<feature type="compositionally biased region" description="Acidic residues" evidence="1">
    <location>
        <begin position="370"/>
        <end position="382"/>
    </location>
</feature>
<evidence type="ECO:0000313" key="3">
    <source>
        <dbReference type="EMBL" id="CEI66913.1"/>
    </source>
</evidence>
<feature type="region of interest" description="Disordered" evidence="1">
    <location>
        <begin position="370"/>
        <end position="423"/>
    </location>
</feature>
<keyword evidence="4" id="KW-1185">Reference proteome</keyword>
<proteinExistence type="predicted"/>
<dbReference type="AlphaFoldDB" id="A0A2L2TFV3"/>
<name>A0A2L2TFV3_9HYPO</name>
<protein>
    <recommendedName>
        <fullName evidence="2">Bacteriophage T5 Orf172 DNA-binding domain-containing protein</fullName>
    </recommendedName>
</protein>
<dbReference type="EMBL" id="LN649229">
    <property type="protein sequence ID" value="CEI66913.1"/>
    <property type="molecule type" value="Genomic_DNA"/>
</dbReference>
<feature type="region of interest" description="Disordered" evidence="1">
    <location>
        <begin position="147"/>
        <end position="188"/>
    </location>
</feature>
<feature type="compositionally biased region" description="Acidic residues" evidence="1">
    <location>
        <begin position="390"/>
        <end position="408"/>
    </location>
</feature>
<dbReference type="GeneID" id="37255066"/>
<dbReference type="PANTHER" id="PTHR28094:SF1">
    <property type="entry name" value="MEIOTICALLY UP-REGULATED GENE 113 PROTEIN"/>
    <property type="match status" value="1"/>
</dbReference>
<feature type="domain" description="Bacteriophage T5 Orf172 DNA-binding" evidence="2">
    <location>
        <begin position="240"/>
        <end position="326"/>
    </location>
</feature>
<reference evidence="4" key="1">
    <citation type="submission" date="2014-10" db="EMBL/GenBank/DDBJ databases">
        <authorList>
            <person name="King R."/>
        </authorList>
    </citation>
    <scope>NUCLEOTIDE SEQUENCE [LARGE SCALE GENOMIC DNA]</scope>
    <source>
        <strain evidence="4">A3/5</strain>
    </source>
</reference>
<organism evidence="3 4">
    <name type="scientific">Fusarium venenatum</name>
    <dbReference type="NCBI Taxonomy" id="56646"/>
    <lineage>
        <taxon>Eukaryota</taxon>
        <taxon>Fungi</taxon>
        <taxon>Dikarya</taxon>
        <taxon>Ascomycota</taxon>
        <taxon>Pezizomycotina</taxon>
        <taxon>Sordariomycetes</taxon>
        <taxon>Hypocreomycetidae</taxon>
        <taxon>Hypocreales</taxon>
        <taxon>Nectriaceae</taxon>
        <taxon>Fusarium</taxon>
    </lineage>
</organism>
<dbReference type="STRING" id="56646.A0A2L2TFV3"/>